<name>A0ABY7V6S3_9GAMM</name>
<protein>
    <submittedName>
        <fullName evidence="1">Uncharacterized protein</fullName>
    </submittedName>
</protein>
<accession>A0ABY7V6S3</accession>
<dbReference type="RefSeq" id="WP_274049287.1">
    <property type="nucleotide sequence ID" value="NZ_CP059693.1"/>
</dbReference>
<dbReference type="Proteomes" id="UP001215231">
    <property type="component" value="Chromosome"/>
</dbReference>
<organism evidence="1 2">
    <name type="scientific">Thalassomonas haliotis</name>
    <dbReference type="NCBI Taxonomy" id="485448"/>
    <lineage>
        <taxon>Bacteria</taxon>
        <taxon>Pseudomonadati</taxon>
        <taxon>Pseudomonadota</taxon>
        <taxon>Gammaproteobacteria</taxon>
        <taxon>Alteromonadales</taxon>
        <taxon>Colwelliaceae</taxon>
        <taxon>Thalassomonas</taxon>
    </lineage>
</organism>
<evidence type="ECO:0000313" key="2">
    <source>
        <dbReference type="Proteomes" id="UP001215231"/>
    </source>
</evidence>
<dbReference type="Pfam" id="PF24716">
    <property type="entry name" value="WapI"/>
    <property type="match status" value="1"/>
</dbReference>
<dbReference type="InterPro" id="IPR056510">
    <property type="entry name" value="WapI"/>
</dbReference>
<sequence length="138" mass="15750">MKIGSEKEYIEIEELKRSPKGTPCAGDVNIRVGLNLQAFCGSYDGIWLELPEMERFLSELKTLDEKRNGSAKISSMSPEEFTLEIRSSDSLGHMEIETQLHRYQYSGPKYWPIYLKGGFEVLPETIRQLISCIEALTN</sequence>
<proteinExistence type="predicted"/>
<reference evidence="1 2" key="1">
    <citation type="journal article" date="2022" name="Mar. Drugs">
        <title>Bioassay-Guided Fractionation Leads to the Detection of Cholic Acid Generated by the Rare Thalassomonas sp.</title>
        <authorList>
            <person name="Pheiffer F."/>
            <person name="Schneider Y.K."/>
            <person name="Hansen E.H."/>
            <person name="Andersen J.H."/>
            <person name="Isaksson J."/>
            <person name="Busche T."/>
            <person name="R C."/>
            <person name="Kalinowski J."/>
            <person name="Zyl L.V."/>
            <person name="Trindade M."/>
        </authorList>
    </citation>
    <scope>NUCLEOTIDE SEQUENCE [LARGE SCALE GENOMIC DNA]</scope>
    <source>
        <strain evidence="1 2">A5K-61T</strain>
    </source>
</reference>
<evidence type="ECO:0000313" key="1">
    <source>
        <dbReference type="EMBL" id="WDE09371.1"/>
    </source>
</evidence>
<keyword evidence="2" id="KW-1185">Reference proteome</keyword>
<gene>
    <name evidence="1" type="ORF">H3N35_13595</name>
</gene>
<dbReference type="EMBL" id="CP059693">
    <property type="protein sequence ID" value="WDE09371.1"/>
    <property type="molecule type" value="Genomic_DNA"/>
</dbReference>